<dbReference type="InterPro" id="IPR009620">
    <property type="entry name" value="UPF0236"/>
</dbReference>
<dbReference type="Pfam" id="PF06782">
    <property type="entry name" value="UPF0236"/>
    <property type="match status" value="1"/>
</dbReference>
<evidence type="ECO:0000256" key="1">
    <source>
        <dbReference type="ARBA" id="ARBA00006539"/>
    </source>
</evidence>
<dbReference type="STRING" id="1276227.SCHRY_v1c04380"/>
<dbReference type="Proteomes" id="UP000013964">
    <property type="component" value="Chromosome"/>
</dbReference>
<reference evidence="2 3" key="1">
    <citation type="journal article" date="2013" name="Genome Biol. Evol.">
        <title>Complete genomes of two dipteran-associated spiroplasmas provided insights into the origin, dynamics, and impacts of viral invasion in spiroplasma.</title>
        <authorList>
            <person name="Ku C."/>
            <person name="Lo W.S."/>
            <person name="Chen L.L."/>
            <person name="Kuo C.H."/>
        </authorList>
    </citation>
    <scope>NUCLEOTIDE SEQUENCE [LARGE SCALE GENOMIC DNA]</scope>
    <source>
        <strain evidence="2 3">DF-1</strain>
    </source>
</reference>
<name>R4UAT5_9MOLU</name>
<dbReference type="PATRIC" id="fig|1276227.3.peg.437"/>
<dbReference type="HOGENOM" id="CLU_1260796_0_0_14"/>
<gene>
    <name evidence="2" type="ORF">SCHRY_v1c04380</name>
</gene>
<evidence type="ECO:0000313" key="3">
    <source>
        <dbReference type="Proteomes" id="UP000013964"/>
    </source>
</evidence>
<dbReference type="EMBL" id="CP005077">
    <property type="protein sequence ID" value="AGM25019.1"/>
    <property type="molecule type" value="Genomic_DNA"/>
</dbReference>
<proteinExistence type="inferred from homology"/>
<protein>
    <submittedName>
        <fullName evidence="2">Uncharacterized protein</fullName>
    </submittedName>
</protein>
<dbReference type="KEGG" id="scr:SCHRY_v1c04380"/>
<dbReference type="AlphaFoldDB" id="R4UAT5"/>
<organism evidence="2 3">
    <name type="scientific">Spiroplasma chrysopicola DF-1</name>
    <dbReference type="NCBI Taxonomy" id="1276227"/>
    <lineage>
        <taxon>Bacteria</taxon>
        <taxon>Bacillati</taxon>
        <taxon>Mycoplasmatota</taxon>
        <taxon>Mollicutes</taxon>
        <taxon>Entomoplasmatales</taxon>
        <taxon>Spiroplasmataceae</taxon>
        <taxon>Spiroplasma</taxon>
    </lineage>
</organism>
<sequence>MYQNSINFSLYQNDYSQNIFKQIEMFKNFEEEVKNKTRKAIQEHYEQLDSRLRQKYSNNNKGYILYSKRPATLITEWGPVTYERTRIRYYDRKLYKHKYVFLLDIEIDRKSYQCLHFDLYIKILKELDSCKRYRDILDKYKYSEISLMTISNINRSINLQEYNTFCSKIMNLKLEEIIFSEILEQKAKMTLLNFMSLIKVALPILRSKLRVSSEQFEVF</sequence>
<comment type="similarity">
    <text evidence="1">Belongs to the UPF0236 family.</text>
</comment>
<dbReference type="eggNOG" id="COG3464">
    <property type="taxonomic scope" value="Bacteria"/>
</dbReference>
<keyword evidence="3" id="KW-1185">Reference proteome</keyword>
<evidence type="ECO:0000313" key="2">
    <source>
        <dbReference type="EMBL" id="AGM25019.1"/>
    </source>
</evidence>
<dbReference type="RefSeq" id="WP_016338844.1">
    <property type="nucleotide sequence ID" value="NC_021280.1"/>
</dbReference>
<accession>R4UAT5</accession>